<comment type="catalytic activity">
    <reaction evidence="7">
        <text>a 2'-deoxyadenosine in DNA + S-adenosyl-L-methionine = an N(6)-methyl-2'-deoxyadenosine in DNA + S-adenosyl-L-homocysteine + H(+)</text>
        <dbReference type="Rhea" id="RHEA:15197"/>
        <dbReference type="Rhea" id="RHEA-COMP:12418"/>
        <dbReference type="Rhea" id="RHEA-COMP:12419"/>
        <dbReference type="ChEBI" id="CHEBI:15378"/>
        <dbReference type="ChEBI" id="CHEBI:57856"/>
        <dbReference type="ChEBI" id="CHEBI:59789"/>
        <dbReference type="ChEBI" id="CHEBI:90615"/>
        <dbReference type="ChEBI" id="CHEBI:90616"/>
        <dbReference type="EC" id="2.1.1.72"/>
    </reaction>
</comment>
<evidence type="ECO:0000313" key="10">
    <source>
        <dbReference type="EMBL" id="EDY96073.1"/>
    </source>
</evidence>
<dbReference type="Gene3D" id="3.40.50.150">
    <property type="entry name" value="Vaccinia Virus protein VP39"/>
    <property type="match status" value="1"/>
</dbReference>
<dbReference type="PANTHER" id="PTHR33841:SF1">
    <property type="entry name" value="DNA METHYLTRANSFERASE A"/>
    <property type="match status" value="1"/>
</dbReference>
<keyword evidence="6" id="KW-0238">DNA-binding</keyword>
<organism evidence="10 11">
    <name type="scientific">Phocaeicola plebeius (strain DSM 17135 / JCM 12973 / CCUG 54634 / M2)</name>
    <name type="common">Bacteroides plebeius</name>
    <dbReference type="NCBI Taxonomy" id="484018"/>
    <lineage>
        <taxon>Bacteria</taxon>
        <taxon>Pseudomonadati</taxon>
        <taxon>Bacteroidota</taxon>
        <taxon>Bacteroidia</taxon>
        <taxon>Bacteroidales</taxon>
        <taxon>Bacteroidaceae</taxon>
        <taxon>Phocaeicola</taxon>
    </lineage>
</organism>
<dbReference type="AlphaFoldDB" id="B5CXD8"/>
<comment type="caution">
    <text evidence="10">The sequence shown here is derived from an EMBL/GenBank/DDBJ whole genome shotgun (WGS) entry which is preliminary data.</text>
</comment>
<protein>
    <recommendedName>
        <fullName evidence="1">site-specific DNA-methyltransferase (adenine-specific)</fullName>
        <ecNumber evidence="1">2.1.1.72</ecNumber>
    </recommendedName>
</protein>
<dbReference type="GO" id="GO:0003677">
    <property type="term" value="F:DNA binding"/>
    <property type="evidence" value="ECO:0007669"/>
    <property type="project" value="UniProtKB-KW"/>
</dbReference>
<dbReference type="Gene3D" id="3.90.220.20">
    <property type="entry name" value="DNA methylase specificity domains"/>
    <property type="match status" value="1"/>
</dbReference>
<dbReference type="InterPro" id="IPR029063">
    <property type="entry name" value="SAM-dependent_MTases_sf"/>
</dbReference>
<sequence length="1180" mass="137414">MTSKELQNKLSARFDFEQWKGILTEMFPKVEFFTRVNQVSHDLIKDGGQAGLIRLDDDRSLAIYTFEVNDNVLINRNRKGLREITARTIDQSVIHGVLAFYYSKNVSDYRLTFIAKQTSFNEDGELIKTETAPKRYTFLLGENEPCRTASERLFELISKKKTTSIKLADVIDAFSVERLNKEFFAGYKAQYNKFLQQLSDNKQNRDYVKKLLGRLVFLQFLQKKGWMGVPASRSDWEGGDKNYLSHLIERYEGNDRLLSDVLEYLFFNTLNEKREGDIADARLGENIKIPYLNGGLFEKDSIDKLDIDFPYSNFKELMDFFAMYNFTIDENDPDDSEVGIDPEMLGHIFENLLEDNKDKGAFYTPKEIVQYMCRQSVLQYLKTHESDEQYAEPIEQLINNGIVLPVLQTKSVASRFMQLLKDVKVCDPAIGSGAFPMGILYVLYHAIHHLQSHAEPHGSFNSTQTKRDIIQNNIFGVDIEQGAVDIARLRFWLALVVDADEPQPLPNLDYKITCGNSQICRYSLNTPISDVFVEYNRLGKEKAKKENRLWNDFTLENYKNLVVGYTEEHYDKTGLRAKINEIKNCFKTTLAKGDIKKRQLAEKKVYDYEAMPLFGEPLAKEDPIGYSRAKNELKKLIEKEKEILSNKKYENSFEWRFEYPQLLDENGDFMGFDIIIANPPYIKEGRMSKTFFEPYKDSPYYKGKMDIWYLFACNGLDLLKSNGVLCFIATNNWITSFGASKLRDKIIKETRICNIVDFGAVMMFESASIQTMIMMFQKDKETDNYTFDYRKLKSYKATEKEAIAILNNSSRDNNQAEYYTPTIRRNYFYNTIISFSNNTNILNLIENHDKYIRLKDNEIIQGIVPNPDVVNSRNIKYIPEYEIISNNIKIGDGVFVVNHNYFSSLKECEKQYIKVLYEPTNCHKYFLDNDITKDIIYITKTNYKGDAPYILQHLWKYRFIMEQRRENKNGRLDYYHLHWPREESFFKQSEKILVPRKCAFPIFAYTNKETYVMMAINIIQTKRINLKYLTGLLNSKLIEFWLKNKGKMQGANYQLDKEPLQQIPIAVPSIEIQTIIANLVDTIILLNSTDKRASDLVLNSYISSNFEKLINGCIYEIYLPEEMPTISVITVLKNFAEKLKHINIQDIWDLYMNIDSTGIIETIDSLALSESETLRTIILS</sequence>
<dbReference type="PRINTS" id="PR00507">
    <property type="entry name" value="N12N6MTFRASE"/>
</dbReference>
<dbReference type="GeneID" id="43184437"/>
<dbReference type="Pfam" id="PF12950">
    <property type="entry name" value="TaqI_C"/>
    <property type="match status" value="1"/>
</dbReference>
<feature type="domain" description="TaqI-like C-terminal specificity" evidence="9">
    <location>
        <begin position="954"/>
        <end position="1065"/>
    </location>
</feature>
<proteinExistence type="predicted"/>
<evidence type="ECO:0000256" key="5">
    <source>
        <dbReference type="ARBA" id="ARBA00022747"/>
    </source>
</evidence>
<evidence type="ECO:0000256" key="4">
    <source>
        <dbReference type="ARBA" id="ARBA00022691"/>
    </source>
</evidence>
<dbReference type="InterPro" id="IPR050953">
    <property type="entry name" value="N4_N6_ade-DNA_methylase"/>
</dbReference>
<dbReference type="InterPro" id="IPR002052">
    <property type="entry name" value="DNA_methylase_N6_adenine_CS"/>
</dbReference>
<dbReference type="GO" id="GO:0009007">
    <property type="term" value="F:site-specific DNA-methyltransferase (adenine-specific) activity"/>
    <property type="evidence" value="ECO:0007669"/>
    <property type="project" value="UniProtKB-EC"/>
</dbReference>
<dbReference type="InterPro" id="IPR044946">
    <property type="entry name" value="Restrct_endonuc_typeI_TRD_sf"/>
</dbReference>
<evidence type="ECO:0000256" key="3">
    <source>
        <dbReference type="ARBA" id="ARBA00022679"/>
    </source>
</evidence>
<reference evidence="10 11" key="2">
    <citation type="submission" date="2008-08" db="EMBL/GenBank/DDBJ databases">
        <authorList>
            <person name="Fulton L."/>
            <person name="Clifton S."/>
            <person name="Fulton B."/>
            <person name="Xu J."/>
            <person name="Minx P."/>
            <person name="Pepin K.H."/>
            <person name="Johnson M."/>
            <person name="Thiruvilangam P."/>
            <person name="Bhonagiri V."/>
            <person name="Nash W.E."/>
            <person name="Mardis E.R."/>
            <person name="Wilson R.K."/>
        </authorList>
    </citation>
    <scope>NUCLEOTIDE SEQUENCE [LARGE SCALE GENOMIC DNA]</scope>
    <source>
        <strain evidence="11">DSM 17135 / JCM 12973 / M2</strain>
    </source>
</reference>
<dbReference type="SUPFAM" id="SSF53335">
    <property type="entry name" value="S-adenosyl-L-methionine-dependent methyltransferases"/>
    <property type="match status" value="1"/>
</dbReference>
<evidence type="ECO:0000256" key="7">
    <source>
        <dbReference type="ARBA" id="ARBA00047942"/>
    </source>
</evidence>
<dbReference type="Pfam" id="PF07669">
    <property type="entry name" value="Eco57I"/>
    <property type="match status" value="1"/>
</dbReference>
<evidence type="ECO:0000313" key="11">
    <source>
        <dbReference type="Proteomes" id="UP000003452"/>
    </source>
</evidence>
<dbReference type="EMBL" id="ABQC02000016">
    <property type="protein sequence ID" value="EDY96073.1"/>
    <property type="molecule type" value="Genomic_DNA"/>
</dbReference>
<dbReference type="InterPro" id="IPR025931">
    <property type="entry name" value="TaqI_C"/>
</dbReference>
<dbReference type="PROSITE" id="PS00092">
    <property type="entry name" value="N6_MTASE"/>
    <property type="match status" value="1"/>
</dbReference>
<evidence type="ECO:0000256" key="2">
    <source>
        <dbReference type="ARBA" id="ARBA00022603"/>
    </source>
</evidence>
<dbReference type="OrthoDB" id="32195at2"/>
<dbReference type="PANTHER" id="PTHR33841">
    <property type="entry name" value="DNA METHYLTRANSFERASE YEEA-RELATED"/>
    <property type="match status" value="1"/>
</dbReference>
<evidence type="ECO:0000256" key="1">
    <source>
        <dbReference type="ARBA" id="ARBA00011900"/>
    </source>
</evidence>
<dbReference type="EC" id="2.1.1.72" evidence="1"/>
<dbReference type="RefSeq" id="WP_007560343.1">
    <property type="nucleotide sequence ID" value="NZ_DS990127.1"/>
</dbReference>
<evidence type="ECO:0000259" key="8">
    <source>
        <dbReference type="Pfam" id="PF07669"/>
    </source>
</evidence>
<keyword evidence="2" id="KW-0489">Methyltransferase</keyword>
<dbReference type="eggNOG" id="COG0827">
    <property type="taxonomic scope" value="Bacteria"/>
</dbReference>
<evidence type="ECO:0000256" key="6">
    <source>
        <dbReference type="ARBA" id="ARBA00023125"/>
    </source>
</evidence>
<name>B5CXD8_PHOPM</name>
<dbReference type="SUPFAM" id="SSF116734">
    <property type="entry name" value="DNA methylase specificity domain"/>
    <property type="match status" value="1"/>
</dbReference>
<dbReference type="HOGENOM" id="CLU_002539_1_1_10"/>
<dbReference type="GO" id="GO:0032259">
    <property type="term" value="P:methylation"/>
    <property type="evidence" value="ECO:0007669"/>
    <property type="project" value="UniProtKB-KW"/>
</dbReference>
<keyword evidence="3" id="KW-0808">Transferase</keyword>
<keyword evidence="4" id="KW-0949">S-adenosyl-L-methionine</keyword>
<dbReference type="InterPro" id="IPR011639">
    <property type="entry name" value="MethylTrfase_TaqI-like_dom"/>
</dbReference>
<feature type="domain" description="Type II methyltransferase M.TaqI-like" evidence="8">
    <location>
        <begin position="472"/>
        <end position="764"/>
    </location>
</feature>
<accession>B5CXD8</accession>
<dbReference type="eggNOG" id="COG1002">
    <property type="taxonomic scope" value="Bacteria"/>
</dbReference>
<keyword evidence="5" id="KW-0680">Restriction system</keyword>
<gene>
    <name evidence="10" type="ORF">BACPLE_01379</name>
</gene>
<evidence type="ECO:0000259" key="9">
    <source>
        <dbReference type="Pfam" id="PF12950"/>
    </source>
</evidence>
<dbReference type="GO" id="GO:0009307">
    <property type="term" value="P:DNA restriction-modification system"/>
    <property type="evidence" value="ECO:0007669"/>
    <property type="project" value="UniProtKB-KW"/>
</dbReference>
<reference evidence="10 11" key="1">
    <citation type="submission" date="2008-08" db="EMBL/GenBank/DDBJ databases">
        <title>Draft genome sequence of Bacteroides plebeius (DSM 17135).</title>
        <authorList>
            <person name="Sudarsanam P."/>
            <person name="Ley R."/>
            <person name="Guruge J."/>
            <person name="Turnbaugh P.J."/>
            <person name="Mahowald M."/>
            <person name="Liep D."/>
            <person name="Gordon J."/>
        </authorList>
    </citation>
    <scope>NUCLEOTIDE SEQUENCE [LARGE SCALE GENOMIC DNA]</scope>
    <source>
        <strain evidence="11">DSM 17135 / JCM 12973 / M2</strain>
    </source>
</reference>
<dbReference type="Proteomes" id="UP000003452">
    <property type="component" value="Unassembled WGS sequence"/>
</dbReference>